<dbReference type="EMBL" id="PDXD01000102">
    <property type="protein sequence ID" value="RYN61649.1"/>
    <property type="molecule type" value="Genomic_DNA"/>
</dbReference>
<protein>
    <submittedName>
        <fullName evidence="1">Uncharacterized protein</fullName>
    </submittedName>
</protein>
<gene>
    <name evidence="1" type="ORF">AA0117_g12947</name>
</gene>
<proteinExistence type="predicted"/>
<name>A0A4Q4MXC3_ALTAL</name>
<sequence>MSGGLRPLSLVEKQKKERASEIIDIAYCPRRLYRTIGSVTYSILPTPTSVLYVLKKEVAPIVAARLAKLGTVNEIFNLDIRANAILINEFSDAASLEEILALQEGCWFNPEHCKYLAADVSTPHYLSVQR</sequence>
<reference evidence="2" key="1">
    <citation type="journal article" date="2019" name="bioRxiv">
        <title>Genomics, evolutionary history and diagnostics of the Alternaria alternata species group including apple and Asian pear pathotypes.</title>
        <authorList>
            <person name="Armitage A.D."/>
            <person name="Cockerton H.M."/>
            <person name="Sreenivasaprasad S."/>
            <person name="Woodhall J.W."/>
            <person name="Lane C.R."/>
            <person name="Harrison R.J."/>
            <person name="Clarkson J.P."/>
        </authorList>
    </citation>
    <scope>NUCLEOTIDE SEQUENCE [LARGE SCALE GENOMIC DNA]</scope>
    <source>
        <strain evidence="2">FERA 1177</strain>
    </source>
</reference>
<organism evidence="1 2">
    <name type="scientific">Alternaria alternata</name>
    <name type="common">Alternaria rot fungus</name>
    <name type="synonym">Torula alternata</name>
    <dbReference type="NCBI Taxonomy" id="5599"/>
    <lineage>
        <taxon>Eukaryota</taxon>
        <taxon>Fungi</taxon>
        <taxon>Dikarya</taxon>
        <taxon>Ascomycota</taxon>
        <taxon>Pezizomycotina</taxon>
        <taxon>Dothideomycetes</taxon>
        <taxon>Pleosporomycetidae</taxon>
        <taxon>Pleosporales</taxon>
        <taxon>Pleosporineae</taxon>
        <taxon>Pleosporaceae</taxon>
        <taxon>Alternaria</taxon>
        <taxon>Alternaria sect. Alternaria</taxon>
        <taxon>Alternaria alternata complex</taxon>
    </lineage>
</organism>
<evidence type="ECO:0000313" key="2">
    <source>
        <dbReference type="Proteomes" id="UP000291422"/>
    </source>
</evidence>
<evidence type="ECO:0000313" key="1">
    <source>
        <dbReference type="EMBL" id="RYN61649.1"/>
    </source>
</evidence>
<dbReference type="Proteomes" id="UP000291422">
    <property type="component" value="Unassembled WGS sequence"/>
</dbReference>
<comment type="caution">
    <text evidence="1">The sequence shown here is derived from an EMBL/GenBank/DDBJ whole genome shotgun (WGS) entry which is preliminary data.</text>
</comment>
<accession>A0A4Q4MXC3</accession>
<dbReference type="AlphaFoldDB" id="A0A4Q4MXC3"/>